<dbReference type="Pfam" id="PF01066">
    <property type="entry name" value="CDP-OH_P_transf"/>
    <property type="match status" value="1"/>
</dbReference>
<comment type="subunit">
    <text evidence="4 12">Homodimer.</text>
</comment>
<sequence length="225" mass="24545">MLEHCRGLWKKLTEPIARLCVRMHMSANGITITGSILSIALSIVIGITGWIIPLVFFLAIVVLFDSLDGSVAMLTTGGTKFGAFLDSTLDRIADWAVLIGCILIFYLHHDWWMQSMSSGEDVISHVGIGCALVSIMTSFVTSYARARAESVGYEAKNGIATRADRLFIILVGMFVTGLTHNGLWLAIAMALLAVLGLITVFQRIFEVRRQMKADELVPGVNAQGK</sequence>
<keyword evidence="5 12" id="KW-0812">Transmembrane</keyword>
<proteinExistence type="inferred from homology"/>
<dbReference type="GO" id="GO:0000287">
    <property type="term" value="F:magnesium ion binding"/>
    <property type="evidence" value="ECO:0007669"/>
    <property type="project" value="UniProtKB-UniRule"/>
</dbReference>
<comment type="cofactor">
    <cofactor evidence="12">
        <name>Mg(2+)</name>
        <dbReference type="ChEBI" id="CHEBI:18420"/>
    </cofactor>
    <text evidence="12">Contains a di-nuclear catalytic Mg(2+) center.</text>
</comment>
<feature type="binding site" evidence="12">
    <location>
        <position position="65"/>
    </location>
    <ligand>
        <name>Mg(2+)</name>
        <dbReference type="ChEBI" id="CHEBI:18420"/>
        <label>1</label>
    </ligand>
</feature>
<keyword evidence="12" id="KW-0443">Lipid metabolism</keyword>
<keyword evidence="12" id="KW-0594">Phospholipid biosynthesis</keyword>
<evidence type="ECO:0000256" key="11">
    <source>
        <dbReference type="ARBA" id="ARBA00048865"/>
    </source>
</evidence>
<feature type="transmembrane region" description="Helical" evidence="12">
    <location>
        <begin position="123"/>
        <end position="144"/>
    </location>
</feature>
<dbReference type="InterPro" id="IPR043130">
    <property type="entry name" value="CDP-OH_PTrfase_TM_dom"/>
</dbReference>
<dbReference type="EMBL" id="WBSO01000011">
    <property type="protein sequence ID" value="KAB8296638.1"/>
    <property type="molecule type" value="Genomic_DNA"/>
</dbReference>
<dbReference type="Gene3D" id="1.20.120.1760">
    <property type="match status" value="1"/>
</dbReference>
<keyword evidence="12" id="KW-0479">Metal-binding</keyword>
<comment type="function">
    <text evidence="12">Catalyzes the conjugation of the 1'-hydroxyl group of D-myo-inositol-3-phosphate (also named L-myo-inositol-1-phosphate) with a lipid tail of cytidine diphosphate diacylglycerol (CDP-DAG), forming phosphatidylinositol phosphate (PIP) and CMP. PIP is a precursor of phosphatidylinositol (PI) which is an essential lipid required for cell wall formation.</text>
</comment>
<dbReference type="OrthoDB" id="116551at2"/>
<evidence type="ECO:0000256" key="3">
    <source>
        <dbReference type="ARBA" id="ARBA00010441"/>
    </source>
</evidence>
<dbReference type="InterPro" id="IPR000462">
    <property type="entry name" value="CDP-OH_P_trans"/>
</dbReference>
<evidence type="ECO:0000313" key="13">
    <source>
        <dbReference type="EMBL" id="KAB8296638.1"/>
    </source>
</evidence>
<comment type="catalytic activity">
    <reaction evidence="8 12">
        <text>1,2-di-(9Z-octadecenoyl)-sn-glycero-3-cytidine-5'-diphosphate + 1D-myo-inositol 3-phosphate = 1,2-di-(9Z-octadecenoyl)-sn-glycero-3-phospho-(1D-myo-inositol-3-phosphate) + CMP + H(+)</text>
        <dbReference type="Rhea" id="RHEA:61216"/>
        <dbReference type="ChEBI" id="CHEBI:15378"/>
        <dbReference type="ChEBI" id="CHEBI:58401"/>
        <dbReference type="ChEBI" id="CHEBI:60377"/>
        <dbReference type="ChEBI" id="CHEBI:85356"/>
        <dbReference type="ChEBI" id="CHEBI:144472"/>
    </reaction>
</comment>
<feature type="binding site" evidence="12">
    <location>
        <position position="79"/>
    </location>
    <ligand>
        <name>a CDP-1,2-diacyl-sn-glycerol</name>
        <dbReference type="ChEBI" id="CHEBI:58332"/>
    </ligand>
</feature>
<keyword evidence="6 12" id="KW-1133">Transmembrane helix</keyword>
<comment type="similarity">
    <text evidence="3 12">Belongs to the CDP-alcohol phosphatidyltransferase class-I family.</text>
</comment>
<evidence type="ECO:0000256" key="12">
    <source>
        <dbReference type="HAMAP-Rule" id="MF_02241"/>
    </source>
</evidence>
<evidence type="ECO:0000256" key="6">
    <source>
        <dbReference type="ARBA" id="ARBA00022989"/>
    </source>
</evidence>
<feature type="binding site" evidence="12">
    <location>
        <position position="90"/>
    </location>
    <ligand>
        <name>Mg(2+)</name>
        <dbReference type="ChEBI" id="CHEBI:18420"/>
        <label>2</label>
    </ligand>
</feature>
<feature type="binding site" evidence="12">
    <location>
        <position position="68"/>
    </location>
    <ligand>
        <name>Mg(2+)</name>
        <dbReference type="ChEBI" id="CHEBI:18420"/>
        <label>1</label>
    </ligand>
</feature>
<keyword evidence="12" id="KW-0460">Magnesium</keyword>
<dbReference type="HAMAP" id="MF_02241">
    <property type="entry name" value="PIP_synthase"/>
    <property type="match status" value="1"/>
</dbReference>
<feature type="active site" description="Proton acceptor" evidence="12">
    <location>
        <position position="90"/>
    </location>
</feature>
<evidence type="ECO:0000256" key="2">
    <source>
        <dbReference type="ARBA" id="ARBA00004805"/>
    </source>
</evidence>
<keyword evidence="7 12" id="KW-0472">Membrane</keyword>
<evidence type="ECO:0000256" key="7">
    <source>
        <dbReference type="ARBA" id="ARBA00023136"/>
    </source>
</evidence>
<gene>
    <name evidence="13" type="ORF">DSM100238_1401</name>
</gene>
<protein>
    <recommendedName>
        <fullName evidence="9 12">Phosphatidylinositol phosphate synthase</fullName>
        <shortName evidence="12">PIP synthase</shortName>
        <ecNumber evidence="12">2.7.8.-</ecNumber>
    </recommendedName>
    <alternativeName>
        <fullName evidence="10 12">CDP-diacylglycerol--D-myo-inositol-3-phosphate 3-phosphatidyltransferase</fullName>
    </alternativeName>
</protein>
<feature type="binding site" evidence="12">
    <location>
        <position position="86"/>
    </location>
    <ligand>
        <name>Mg(2+)</name>
        <dbReference type="ChEBI" id="CHEBI:18420"/>
        <label>1</label>
    </ligand>
</feature>
<dbReference type="RefSeq" id="WP_152355960.1">
    <property type="nucleotide sequence ID" value="NZ_JBHLXF010000030.1"/>
</dbReference>
<evidence type="ECO:0000256" key="4">
    <source>
        <dbReference type="ARBA" id="ARBA00011738"/>
    </source>
</evidence>
<comment type="caution">
    <text evidence="12">Lacks conserved residue(s) required for the propagation of feature annotation.</text>
</comment>
<evidence type="ECO:0000256" key="8">
    <source>
        <dbReference type="ARBA" id="ARBA00023935"/>
    </source>
</evidence>
<keyword evidence="12" id="KW-1208">Phospholipid metabolism</keyword>
<dbReference type="Proteomes" id="UP000440041">
    <property type="component" value="Unassembled WGS sequence"/>
</dbReference>
<evidence type="ECO:0000256" key="10">
    <source>
        <dbReference type="ARBA" id="ARBA00033137"/>
    </source>
</evidence>
<feature type="binding site" evidence="12">
    <location>
        <position position="69"/>
    </location>
    <ligand>
        <name>a CDP-1,2-diacyl-sn-glycerol</name>
        <dbReference type="ChEBI" id="CHEBI:58332"/>
    </ligand>
</feature>
<keyword evidence="12 13" id="KW-0808">Transferase</keyword>
<keyword evidence="12" id="KW-1003">Cell membrane</keyword>
<feature type="binding site" evidence="12">
    <location>
        <position position="65"/>
    </location>
    <ligand>
        <name>Mg(2+)</name>
        <dbReference type="ChEBI" id="CHEBI:18420"/>
        <label>2</label>
    </ligand>
</feature>
<feature type="transmembrane region" description="Helical" evidence="12">
    <location>
        <begin position="182"/>
        <end position="201"/>
    </location>
</feature>
<accession>A0A6A2W138</accession>
<dbReference type="AlphaFoldDB" id="A0A6A2W138"/>
<keyword evidence="12" id="KW-0444">Lipid biosynthesis</keyword>
<comment type="subcellular location">
    <subcellularLocation>
        <location evidence="12">Cell membrane</location>
        <topology evidence="12">Multi-pass membrane protein</topology>
    </subcellularLocation>
    <subcellularLocation>
        <location evidence="1">Endomembrane system</location>
        <topology evidence="1">Multi-pass membrane protein</topology>
    </subcellularLocation>
</comment>
<evidence type="ECO:0000256" key="9">
    <source>
        <dbReference type="ARBA" id="ARBA00024082"/>
    </source>
</evidence>
<comment type="catalytic activity">
    <reaction evidence="11 12">
        <text>a CDP-1,2-diacyl-sn-glycerol + 1D-myo-inositol 3-phosphate = a 1,2-diacyl-sn-glycero-3-phospho-(1D-myo-inositol-3-phosphate) + CMP + H(+)</text>
        <dbReference type="Rhea" id="RHEA:60504"/>
        <dbReference type="ChEBI" id="CHEBI:15378"/>
        <dbReference type="ChEBI" id="CHEBI:58088"/>
        <dbReference type="ChEBI" id="CHEBI:58332"/>
        <dbReference type="ChEBI" id="CHEBI:58401"/>
        <dbReference type="ChEBI" id="CHEBI:60377"/>
    </reaction>
</comment>
<dbReference type="EC" id="2.7.8.-" evidence="12"/>
<dbReference type="GO" id="GO:0012505">
    <property type="term" value="C:endomembrane system"/>
    <property type="evidence" value="ECO:0007669"/>
    <property type="project" value="UniProtKB-SubCell"/>
</dbReference>
<evidence type="ECO:0000313" key="14">
    <source>
        <dbReference type="Proteomes" id="UP000440041"/>
    </source>
</evidence>
<dbReference type="GO" id="GO:0005886">
    <property type="term" value="C:plasma membrane"/>
    <property type="evidence" value="ECO:0007669"/>
    <property type="project" value="UniProtKB-SubCell"/>
</dbReference>
<comment type="pathway">
    <text evidence="2 12">Phospholipid metabolism; phosphatidylinositol phosphate biosynthesis.</text>
</comment>
<reference evidence="13 14" key="1">
    <citation type="submission" date="2019-09" db="EMBL/GenBank/DDBJ databases">
        <title>Characterization of the phylogenetic diversity of two novel species belonging to the genus Bifidobacterium: Bifidobacterium cebidarum sp. nov. and Bifidobacterium leontopitheci sp. nov.</title>
        <authorList>
            <person name="Lugli G.A."/>
            <person name="Duranti S."/>
            <person name="Milani C."/>
            <person name="Turroni F."/>
            <person name="Ventura M."/>
        </authorList>
    </citation>
    <scope>NUCLEOTIDE SEQUENCE [LARGE SCALE GENOMIC DNA]</scope>
    <source>
        <strain evidence="13 14">DSM 100238</strain>
    </source>
</reference>
<dbReference type="InterPro" id="IPR044268">
    <property type="entry name" value="PIP_synthase_PgsA1"/>
</dbReference>
<evidence type="ECO:0000256" key="5">
    <source>
        <dbReference type="ARBA" id="ARBA00022692"/>
    </source>
</evidence>
<feature type="binding site" evidence="12">
    <location>
        <position position="86"/>
    </location>
    <ligand>
        <name>Mg(2+)</name>
        <dbReference type="ChEBI" id="CHEBI:18420"/>
        <label>2</label>
    </ligand>
</feature>
<dbReference type="GO" id="GO:0008654">
    <property type="term" value="P:phospholipid biosynthetic process"/>
    <property type="evidence" value="ECO:0007669"/>
    <property type="project" value="UniProtKB-UniRule"/>
</dbReference>
<feature type="transmembrane region" description="Helical" evidence="12">
    <location>
        <begin position="92"/>
        <end position="111"/>
    </location>
</feature>
<organism evidence="13 14">
    <name type="scientific">Bifidobacterium apri</name>
    <dbReference type="NCBI Taxonomy" id="1769423"/>
    <lineage>
        <taxon>Bacteria</taxon>
        <taxon>Bacillati</taxon>
        <taxon>Actinomycetota</taxon>
        <taxon>Actinomycetes</taxon>
        <taxon>Bifidobacteriales</taxon>
        <taxon>Bifidobacteriaceae</taxon>
        <taxon>Bifidobacterium</taxon>
    </lineage>
</organism>
<feature type="binding site" evidence="12">
    <location>
        <begin position="28"/>
        <end position="31"/>
    </location>
    <ligand>
        <name>a CDP-1,2-diacyl-sn-glycerol</name>
        <dbReference type="ChEBI" id="CHEBI:58332"/>
    </ligand>
</feature>
<dbReference type="UniPathway" id="UPA00220"/>
<dbReference type="GO" id="GO:0016780">
    <property type="term" value="F:phosphotransferase activity, for other substituted phosphate groups"/>
    <property type="evidence" value="ECO:0007669"/>
    <property type="project" value="UniProtKB-UniRule"/>
</dbReference>
<comment type="caution">
    <text evidence="13">The sequence shown here is derived from an EMBL/GenBank/DDBJ whole genome shotgun (WGS) entry which is preliminary data.</text>
</comment>
<keyword evidence="14" id="KW-1185">Reference proteome</keyword>
<evidence type="ECO:0000256" key="1">
    <source>
        <dbReference type="ARBA" id="ARBA00004127"/>
    </source>
</evidence>
<name>A0A6A2W138_9BIFI</name>
<feature type="transmembrane region" description="Helical" evidence="12">
    <location>
        <begin position="32"/>
        <end position="64"/>
    </location>
</feature>